<gene>
    <name evidence="1" type="ORF">LCGC14_0397560</name>
</gene>
<organism evidence="1">
    <name type="scientific">marine sediment metagenome</name>
    <dbReference type="NCBI Taxonomy" id="412755"/>
    <lineage>
        <taxon>unclassified sequences</taxon>
        <taxon>metagenomes</taxon>
        <taxon>ecological metagenomes</taxon>
    </lineage>
</organism>
<name>A0A0F9TG16_9ZZZZ</name>
<dbReference type="EMBL" id="LAZR01000337">
    <property type="protein sequence ID" value="KKN73807.1"/>
    <property type="molecule type" value="Genomic_DNA"/>
</dbReference>
<accession>A0A0F9TG16</accession>
<comment type="caution">
    <text evidence="1">The sequence shown here is derived from an EMBL/GenBank/DDBJ whole genome shotgun (WGS) entry which is preliminary data.</text>
</comment>
<sequence>MPNLCVHGLPQCYPCETVIAQSRMPTREQLVEVLRLANLLHKPVRRPKTQYEALDMIRVFNIALRVTHRDAADLYYANPRHTG</sequence>
<evidence type="ECO:0000313" key="1">
    <source>
        <dbReference type="EMBL" id="KKN73807.1"/>
    </source>
</evidence>
<protein>
    <submittedName>
        <fullName evidence="1">Uncharacterized protein</fullName>
    </submittedName>
</protein>
<reference evidence="1" key="1">
    <citation type="journal article" date="2015" name="Nature">
        <title>Complex archaea that bridge the gap between prokaryotes and eukaryotes.</title>
        <authorList>
            <person name="Spang A."/>
            <person name="Saw J.H."/>
            <person name="Jorgensen S.L."/>
            <person name="Zaremba-Niedzwiedzka K."/>
            <person name="Martijn J."/>
            <person name="Lind A.E."/>
            <person name="van Eijk R."/>
            <person name="Schleper C."/>
            <person name="Guy L."/>
            <person name="Ettema T.J."/>
        </authorList>
    </citation>
    <scope>NUCLEOTIDE SEQUENCE</scope>
</reference>
<proteinExistence type="predicted"/>
<dbReference type="AlphaFoldDB" id="A0A0F9TG16"/>